<comment type="caution">
    <text evidence="2">The sequence shown here is derived from an EMBL/GenBank/DDBJ whole genome shotgun (WGS) entry which is preliminary data.</text>
</comment>
<gene>
    <name evidence="2" type="ORF">ABID16_002790</name>
</gene>
<protein>
    <recommendedName>
        <fullName evidence="4">Peptidase MA-like domain-containing protein</fullName>
    </recommendedName>
</protein>
<dbReference type="Proteomes" id="UP001549047">
    <property type="component" value="Unassembled WGS sequence"/>
</dbReference>
<name>A0ABV2J164_9HYPH</name>
<keyword evidence="3" id="KW-1185">Reference proteome</keyword>
<dbReference type="EMBL" id="JBEPMB010000004">
    <property type="protein sequence ID" value="MET3614453.1"/>
    <property type="molecule type" value="Genomic_DNA"/>
</dbReference>
<evidence type="ECO:0000313" key="3">
    <source>
        <dbReference type="Proteomes" id="UP001549047"/>
    </source>
</evidence>
<reference evidence="2 3" key="1">
    <citation type="submission" date="2024-06" db="EMBL/GenBank/DDBJ databases">
        <title>Genomic Encyclopedia of Type Strains, Phase IV (KMG-IV): sequencing the most valuable type-strain genomes for metagenomic binning, comparative biology and taxonomic classification.</title>
        <authorList>
            <person name="Goeker M."/>
        </authorList>
    </citation>
    <scope>NUCLEOTIDE SEQUENCE [LARGE SCALE GENOMIC DNA]</scope>
    <source>
        <strain evidence="2 3">DSM 29780</strain>
    </source>
</reference>
<feature type="chain" id="PRO_5045139136" description="Peptidase MA-like domain-containing protein" evidence="1">
    <location>
        <begin position="24"/>
        <end position="244"/>
    </location>
</feature>
<sequence length="244" mass="27428">MRSRKTFTLVFAGSTLLTVAAYATPGPQRMVAPKLYGLTEIADGVYTDDPSKAAQEMLLISQANAKVKAFFGALETTPRYVLCTTMMCEKAFGKNNRIAVTYGWHAIHLPPRGANDPHLGQILLTHERVHSELHKRWGASELWDAKFPTWFDEGLASYLSGDDRLRLDYSDKDIQWISHARRIYSWGSFIQERGWADAYGAATAYVTRIQAKAGEKGLHELIDRTIKGEDFDAVLADLMRDNRS</sequence>
<keyword evidence="1" id="KW-0732">Signal</keyword>
<proteinExistence type="predicted"/>
<evidence type="ECO:0000313" key="2">
    <source>
        <dbReference type="EMBL" id="MET3614453.1"/>
    </source>
</evidence>
<organism evidence="2 3">
    <name type="scientific">Rhizobium aquaticum</name>
    <dbReference type="NCBI Taxonomy" id="1549636"/>
    <lineage>
        <taxon>Bacteria</taxon>
        <taxon>Pseudomonadati</taxon>
        <taxon>Pseudomonadota</taxon>
        <taxon>Alphaproteobacteria</taxon>
        <taxon>Hyphomicrobiales</taxon>
        <taxon>Rhizobiaceae</taxon>
        <taxon>Rhizobium/Agrobacterium group</taxon>
        <taxon>Rhizobium</taxon>
    </lineage>
</organism>
<evidence type="ECO:0008006" key="4">
    <source>
        <dbReference type="Google" id="ProtNLM"/>
    </source>
</evidence>
<evidence type="ECO:0000256" key="1">
    <source>
        <dbReference type="SAM" id="SignalP"/>
    </source>
</evidence>
<accession>A0ABV2J164</accession>
<feature type="signal peptide" evidence="1">
    <location>
        <begin position="1"/>
        <end position="23"/>
    </location>
</feature>
<dbReference type="RefSeq" id="WP_354556958.1">
    <property type="nucleotide sequence ID" value="NZ_JBEPMB010000004.1"/>
</dbReference>